<dbReference type="EnsemblFungi" id="PTTG_31043-t43_1">
    <property type="protein sequence ID" value="PTTG_31043-t43_1-p1"/>
    <property type="gene ID" value="PTTG_31043"/>
</dbReference>
<reference evidence="3 4" key="3">
    <citation type="journal article" date="2017" name="G3 (Bethesda)">
        <title>Comparative analysis highlights variable genome content of wheat rusts and divergence of the mating loci.</title>
        <authorList>
            <person name="Cuomo C.A."/>
            <person name="Bakkeren G."/>
            <person name="Khalil H.B."/>
            <person name="Panwar V."/>
            <person name="Joly D."/>
            <person name="Linning R."/>
            <person name="Sakthikumar S."/>
            <person name="Song X."/>
            <person name="Adiconis X."/>
            <person name="Fan L."/>
            <person name="Goldberg J.M."/>
            <person name="Levin J.Z."/>
            <person name="Young S."/>
            <person name="Zeng Q."/>
            <person name="Anikster Y."/>
            <person name="Bruce M."/>
            <person name="Wang M."/>
            <person name="Yin C."/>
            <person name="McCallum B."/>
            <person name="Szabo L.J."/>
            <person name="Hulbert S."/>
            <person name="Chen X."/>
            <person name="Fellers J.P."/>
        </authorList>
    </citation>
    <scope>NUCLEOTIDE SEQUENCE</scope>
    <source>
        <strain evidence="4">Isolate 1-1 / race 1 (BBBD)</strain>
        <strain evidence="3">isolate 1-1 / race 1 (BBBD)</strain>
    </source>
</reference>
<feature type="compositionally biased region" description="Polar residues" evidence="1">
    <location>
        <begin position="130"/>
        <end position="140"/>
    </location>
</feature>
<dbReference type="OrthoDB" id="2505904at2759"/>
<feature type="non-terminal residue" evidence="2">
    <location>
        <position position="1"/>
    </location>
</feature>
<dbReference type="Proteomes" id="UP000005240">
    <property type="component" value="Unassembled WGS sequence"/>
</dbReference>
<evidence type="ECO:0000256" key="1">
    <source>
        <dbReference type="SAM" id="MobiDB-lite"/>
    </source>
</evidence>
<dbReference type="PANTHER" id="PTHR48475:SF1">
    <property type="entry name" value="RNASE H TYPE-1 DOMAIN-CONTAINING PROTEIN"/>
    <property type="match status" value="1"/>
</dbReference>
<reference evidence="2" key="2">
    <citation type="submission" date="2016-05" db="EMBL/GenBank/DDBJ databases">
        <title>Comparative analysis highlights variable genome content of wheat rusts and divergence of the mating loci.</title>
        <authorList>
            <person name="Cuomo C.A."/>
            <person name="Bakkeren G."/>
            <person name="Szabo L."/>
            <person name="Khalil H."/>
            <person name="Joly D."/>
            <person name="Goldberg J."/>
            <person name="Young S."/>
            <person name="Zeng Q."/>
            <person name="Fellers J."/>
        </authorList>
    </citation>
    <scope>NUCLEOTIDE SEQUENCE [LARGE SCALE GENOMIC DNA]</scope>
    <source>
        <strain evidence="2">1-1 BBBD Race 1</strain>
    </source>
</reference>
<dbReference type="PANTHER" id="PTHR48475">
    <property type="entry name" value="RIBONUCLEASE H"/>
    <property type="match status" value="1"/>
</dbReference>
<dbReference type="EMBL" id="ADAS02011734">
    <property type="protein sequence ID" value="OAV84806.1"/>
    <property type="molecule type" value="Genomic_DNA"/>
</dbReference>
<dbReference type="VEuPathDB" id="FungiDB:PTTG_31043"/>
<name>A0A180FWD5_PUCT1</name>
<evidence type="ECO:0000313" key="3">
    <source>
        <dbReference type="EnsemblFungi" id="PTTG_31043-t43_1-p1"/>
    </source>
</evidence>
<evidence type="ECO:0000313" key="4">
    <source>
        <dbReference type="Proteomes" id="UP000005240"/>
    </source>
</evidence>
<reference evidence="3" key="4">
    <citation type="submission" date="2025-05" db="UniProtKB">
        <authorList>
            <consortium name="EnsemblFungi"/>
        </authorList>
    </citation>
    <scope>IDENTIFICATION</scope>
    <source>
        <strain evidence="3">isolate 1-1 / race 1 (BBBD)</strain>
    </source>
</reference>
<feature type="region of interest" description="Disordered" evidence="1">
    <location>
        <begin position="130"/>
        <end position="161"/>
    </location>
</feature>
<protein>
    <submittedName>
        <fullName evidence="2 3">Uncharacterized protein</fullName>
    </submittedName>
</protein>
<dbReference type="STRING" id="630390.A0A180FWD5"/>
<sequence>ESGKNCRKFLPLVLFADRISTKRTTGYSPYELIFGQRAALPIDLDIESYLGVDWEEVRDTTDLLVARSKQLERSEDSRRLAYKRMMNSREESVRYWQEKNFGKFRHPLQSGDLVLAYNRSLEVQWGSFSPTSGTAPTKLSSRFKGAPTSSPSLTGRSSNAVSRRIRSSGTFRVGALLTR</sequence>
<feature type="compositionally biased region" description="Polar residues" evidence="1">
    <location>
        <begin position="147"/>
        <end position="161"/>
    </location>
</feature>
<feature type="non-terminal residue" evidence="2">
    <location>
        <position position="179"/>
    </location>
</feature>
<organism evidence="2">
    <name type="scientific">Puccinia triticina (isolate 1-1 / race 1 (BBBD))</name>
    <name type="common">Brown leaf rust fungus</name>
    <dbReference type="NCBI Taxonomy" id="630390"/>
    <lineage>
        <taxon>Eukaryota</taxon>
        <taxon>Fungi</taxon>
        <taxon>Dikarya</taxon>
        <taxon>Basidiomycota</taxon>
        <taxon>Pucciniomycotina</taxon>
        <taxon>Pucciniomycetes</taxon>
        <taxon>Pucciniales</taxon>
        <taxon>Pucciniaceae</taxon>
        <taxon>Puccinia</taxon>
    </lineage>
</organism>
<evidence type="ECO:0000313" key="2">
    <source>
        <dbReference type="EMBL" id="OAV84806.1"/>
    </source>
</evidence>
<reference evidence="2" key="1">
    <citation type="submission" date="2009-11" db="EMBL/GenBank/DDBJ databases">
        <authorList>
            <consortium name="The Broad Institute Genome Sequencing Platform"/>
            <person name="Ward D."/>
            <person name="Feldgarden M."/>
            <person name="Earl A."/>
            <person name="Young S.K."/>
            <person name="Zeng Q."/>
            <person name="Koehrsen M."/>
            <person name="Alvarado L."/>
            <person name="Berlin A."/>
            <person name="Bochicchio J."/>
            <person name="Borenstein D."/>
            <person name="Chapman S.B."/>
            <person name="Chen Z."/>
            <person name="Engels R."/>
            <person name="Freedman E."/>
            <person name="Gellesch M."/>
            <person name="Goldberg J."/>
            <person name="Griggs A."/>
            <person name="Gujja S."/>
            <person name="Heilman E."/>
            <person name="Heiman D."/>
            <person name="Hepburn T."/>
            <person name="Howarth C."/>
            <person name="Jen D."/>
            <person name="Larson L."/>
            <person name="Lewis B."/>
            <person name="Mehta T."/>
            <person name="Park D."/>
            <person name="Pearson M."/>
            <person name="Roberts A."/>
            <person name="Saif S."/>
            <person name="Shea T."/>
            <person name="Shenoy N."/>
            <person name="Sisk P."/>
            <person name="Stolte C."/>
            <person name="Sykes S."/>
            <person name="Thomson T."/>
            <person name="Walk T."/>
            <person name="White J."/>
            <person name="Yandava C."/>
            <person name="Izard J."/>
            <person name="Baranova O.V."/>
            <person name="Blanton J.M."/>
            <person name="Tanner A.C."/>
            <person name="Dewhirst F.E."/>
            <person name="Haas B."/>
            <person name="Nusbaum C."/>
            <person name="Birren B."/>
        </authorList>
    </citation>
    <scope>NUCLEOTIDE SEQUENCE [LARGE SCALE GENOMIC DNA]</scope>
    <source>
        <strain evidence="2">1-1 BBBD Race 1</strain>
    </source>
</reference>
<keyword evidence="4" id="KW-1185">Reference proteome</keyword>
<dbReference type="AlphaFoldDB" id="A0A180FWD5"/>
<gene>
    <name evidence="2" type="ORF">PTTG_31043</name>
</gene>
<accession>A0A180FWD5</accession>
<proteinExistence type="predicted"/>